<dbReference type="EMBL" id="VTPC01031556">
    <property type="protein sequence ID" value="KAF2891450.1"/>
    <property type="molecule type" value="Genomic_DNA"/>
</dbReference>
<proteinExistence type="predicted"/>
<dbReference type="AlphaFoldDB" id="A0A8K0G4K0"/>
<sequence length="132" mass="15449">VYEDKQDSNKSLGDYMTKRAIIGCIKRQLPEEKVNVIETLGADTVLKLFFRFPNRWWPVGSPDFVFIWSEEDRRRLTENVLKDLLRYVTVELVCFIILISESRLTTMFQNGVSWLDNLRGLFIVNEGNLKST</sequence>
<dbReference type="Gene3D" id="3.90.660.10">
    <property type="match status" value="1"/>
</dbReference>
<accession>A0A8K0G4K0</accession>
<dbReference type="OrthoDB" id="5046242at2759"/>
<evidence type="ECO:0000313" key="2">
    <source>
        <dbReference type="Proteomes" id="UP000801492"/>
    </source>
</evidence>
<organism evidence="1 2">
    <name type="scientific">Ignelater luminosus</name>
    <name type="common">Cucubano</name>
    <name type="synonym">Pyrophorus luminosus</name>
    <dbReference type="NCBI Taxonomy" id="2038154"/>
    <lineage>
        <taxon>Eukaryota</taxon>
        <taxon>Metazoa</taxon>
        <taxon>Ecdysozoa</taxon>
        <taxon>Arthropoda</taxon>
        <taxon>Hexapoda</taxon>
        <taxon>Insecta</taxon>
        <taxon>Pterygota</taxon>
        <taxon>Neoptera</taxon>
        <taxon>Endopterygota</taxon>
        <taxon>Coleoptera</taxon>
        <taxon>Polyphaga</taxon>
        <taxon>Elateriformia</taxon>
        <taxon>Elateroidea</taxon>
        <taxon>Elateridae</taxon>
        <taxon>Agrypninae</taxon>
        <taxon>Pyrophorini</taxon>
        <taxon>Ignelater</taxon>
    </lineage>
</organism>
<gene>
    <name evidence="1" type="ORF">ILUMI_14723</name>
</gene>
<protein>
    <submittedName>
        <fullName evidence="1">Uncharacterized protein</fullName>
    </submittedName>
</protein>
<comment type="caution">
    <text evidence="1">The sequence shown here is derived from an EMBL/GenBank/DDBJ whole genome shotgun (WGS) entry which is preliminary data.</text>
</comment>
<name>A0A8K0G4K0_IGNLU</name>
<keyword evidence="2" id="KW-1185">Reference proteome</keyword>
<feature type="non-terminal residue" evidence="1">
    <location>
        <position position="132"/>
    </location>
</feature>
<evidence type="ECO:0000313" key="1">
    <source>
        <dbReference type="EMBL" id="KAF2891450.1"/>
    </source>
</evidence>
<dbReference type="Proteomes" id="UP000801492">
    <property type="component" value="Unassembled WGS sequence"/>
</dbReference>
<feature type="non-terminal residue" evidence="1">
    <location>
        <position position="1"/>
    </location>
</feature>
<reference evidence="1" key="1">
    <citation type="submission" date="2019-08" db="EMBL/GenBank/DDBJ databases">
        <title>The genome of the North American firefly Photinus pyralis.</title>
        <authorList>
            <consortium name="Photinus pyralis genome working group"/>
            <person name="Fallon T.R."/>
            <person name="Sander Lower S.E."/>
            <person name="Weng J.-K."/>
        </authorList>
    </citation>
    <scope>NUCLEOTIDE SEQUENCE</scope>
    <source>
        <strain evidence="1">TRF0915ILg1</strain>
        <tissue evidence="1">Whole body</tissue>
    </source>
</reference>